<dbReference type="InterPro" id="IPR003758">
    <property type="entry name" value="LpxK"/>
</dbReference>
<dbReference type="PANTHER" id="PTHR42724:SF1">
    <property type="entry name" value="TETRAACYLDISACCHARIDE 4'-KINASE, MITOCHONDRIAL-RELATED"/>
    <property type="match status" value="1"/>
</dbReference>
<keyword evidence="16" id="KW-1185">Reference proteome</keyword>
<keyword evidence="14" id="KW-1133">Transmembrane helix</keyword>
<dbReference type="GO" id="GO:0009245">
    <property type="term" value="P:lipid A biosynthetic process"/>
    <property type="evidence" value="ECO:0007669"/>
    <property type="project" value="UniProtKB-UniRule"/>
</dbReference>
<dbReference type="EMBL" id="JXXZ01000007">
    <property type="protein sequence ID" value="KJY99785.1"/>
    <property type="molecule type" value="Genomic_DNA"/>
</dbReference>
<dbReference type="PATRIC" id="fig|151081.8.peg.1172"/>
<evidence type="ECO:0000313" key="16">
    <source>
        <dbReference type="Proteomes" id="UP000033664"/>
    </source>
</evidence>
<dbReference type="NCBIfam" id="TIGR00682">
    <property type="entry name" value="lpxK"/>
    <property type="match status" value="1"/>
</dbReference>
<keyword evidence="8 13" id="KW-0547">Nucleotide-binding</keyword>
<reference evidence="15 16" key="1">
    <citation type="journal article" date="2015" name="BMC Genomics">
        <title>Genome mining reveals unlocked bioactive potential of marine Gram-negative bacteria.</title>
        <authorList>
            <person name="Machado H."/>
            <person name="Sonnenschein E.C."/>
            <person name="Melchiorsen J."/>
            <person name="Gram L."/>
        </authorList>
    </citation>
    <scope>NUCLEOTIDE SEQUENCE [LARGE SCALE GENOMIC DNA]</scope>
    <source>
        <strain evidence="15 16">S3137</strain>
    </source>
</reference>
<dbReference type="GO" id="GO:0009029">
    <property type="term" value="F:lipid-A 4'-kinase activity"/>
    <property type="evidence" value="ECO:0007669"/>
    <property type="project" value="UniProtKB-UniRule"/>
</dbReference>
<dbReference type="RefSeq" id="WP_045978844.1">
    <property type="nucleotide sequence ID" value="NZ_JXXY01000004.1"/>
</dbReference>
<evidence type="ECO:0000256" key="12">
    <source>
        <dbReference type="ARBA" id="ARBA00029757"/>
    </source>
</evidence>
<dbReference type="AlphaFoldDB" id="A0A0F4PWE5"/>
<evidence type="ECO:0000256" key="7">
    <source>
        <dbReference type="ARBA" id="ARBA00022679"/>
    </source>
</evidence>
<dbReference type="GO" id="GO:0005524">
    <property type="term" value="F:ATP binding"/>
    <property type="evidence" value="ECO:0007669"/>
    <property type="project" value="UniProtKB-UniRule"/>
</dbReference>
<dbReference type="PANTHER" id="PTHR42724">
    <property type="entry name" value="TETRAACYLDISACCHARIDE 4'-KINASE"/>
    <property type="match status" value="1"/>
</dbReference>
<evidence type="ECO:0000256" key="6">
    <source>
        <dbReference type="ARBA" id="ARBA00022556"/>
    </source>
</evidence>
<evidence type="ECO:0000256" key="11">
    <source>
        <dbReference type="ARBA" id="ARBA00023098"/>
    </source>
</evidence>
<keyword evidence="14" id="KW-0812">Transmembrane</keyword>
<keyword evidence="7 13" id="KW-0808">Transferase</keyword>
<keyword evidence="9 13" id="KW-0418">Kinase</keyword>
<feature type="transmembrane region" description="Helical" evidence="14">
    <location>
        <begin position="20"/>
        <end position="37"/>
    </location>
</feature>
<organism evidence="15 16">
    <name type="scientific">Pseudoalteromonas ruthenica</name>
    <dbReference type="NCBI Taxonomy" id="151081"/>
    <lineage>
        <taxon>Bacteria</taxon>
        <taxon>Pseudomonadati</taxon>
        <taxon>Pseudomonadota</taxon>
        <taxon>Gammaproteobacteria</taxon>
        <taxon>Alteromonadales</taxon>
        <taxon>Pseudoalteromonadaceae</taxon>
        <taxon>Pseudoalteromonas</taxon>
    </lineage>
</organism>
<comment type="function">
    <text evidence="1 13">Transfers the gamma-phosphate of ATP to the 4'-position of a tetraacyldisaccharide 1-phosphate intermediate (termed DS-1-P) to form tetraacyldisaccharide 1,4'-bis-phosphate (lipid IVA).</text>
</comment>
<dbReference type="UniPathway" id="UPA00359">
    <property type="reaction ID" value="UER00482"/>
</dbReference>
<dbReference type="SUPFAM" id="SSF52540">
    <property type="entry name" value="P-loop containing nucleoside triphosphate hydrolases"/>
    <property type="match status" value="1"/>
</dbReference>
<protein>
    <recommendedName>
        <fullName evidence="4 13">Tetraacyldisaccharide 4'-kinase</fullName>
        <ecNumber evidence="3 13">2.7.1.130</ecNumber>
    </recommendedName>
    <alternativeName>
        <fullName evidence="12 13">Lipid A 4'-kinase</fullName>
    </alternativeName>
</protein>
<dbReference type="GO" id="GO:0009244">
    <property type="term" value="P:lipopolysaccharide core region biosynthetic process"/>
    <property type="evidence" value="ECO:0007669"/>
    <property type="project" value="TreeGrafter"/>
</dbReference>
<keyword evidence="14" id="KW-0472">Membrane</keyword>
<gene>
    <name evidence="13" type="primary">lpxK</name>
    <name evidence="15" type="ORF">TW72_09130</name>
</gene>
<name>A0A0F4PWE5_9GAMM</name>
<dbReference type="EC" id="2.7.1.130" evidence="3 13"/>
<evidence type="ECO:0000256" key="1">
    <source>
        <dbReference type="ARBA" id="ARBA00002274"/>
    </source>
</evidence>
<evidence type="ECO:0000256" key="2">
    <source>
        <dbReference type="ARBA" id="ARBA00004870"/>
    </source>
</evidence>
<sequence length="332" mass="36245">MSRADNGIGAAIERSWFRRVSLITLLLLPLTALYWLISHARRLGYRLGLFTAYRAPVPVIVVGNISVGGNGKTPMTLYLAELLQQRGKRVGIISRGYGSHPPETPFVVTADTEPHQGGDEPVLLAKRSGCAVVIGGDRKASIEKLLALQSVDVILSDDGLQHYALERDIELCIVDAARRFGNGLLLPAGPLREGQGRLKSVDLVIYNGEQAGQASYQLASSGLYGVADEQPLSPPFAKGVAISAIGNPERFEQSLQAIGVAISEAVHYRDHHHYQASDLTQFGEQAVYMTEKDAVKCRTFAHRQCYYLRVDAKANQVLETQLTTILKRKGVL</sequence>
<dbReference type="GeneID" id="58228653"/>
<keyword evidence="11 13" id="KW-0443">Lipid metabolism</keyword>
<keyword evidence="6 13" id="KW-0441">Lipid A biosynthesis</keyword>
<evidence type="ECO:0000256" key="13">
    <source>
        <dbReference type="HAMAP-Rule" id="MF_00409"/>
    </source>
</evidence>
<keyword evidence="5 13" id="KW-0444">Lipid biosynthesis</keyword>
<evidence type="ECO:0000256" key="4">
    <source>
        <dbReference type="ARBA" id="ARBA00016436"/>
    </source>
</evidence>
<dbReference type="InterPro" id="IPR027417">
    <property type="entry name" value="P-loop_NTPase"/>
</dbReference>
<evidence type="ECO:0000256" key="3">
    <source>
        <dbReference type="ARBA" id="ARBA00012071"/>
    </source>
</evidence>
<evidence type="ECO:0000313" key="15">
    <source>
        <dbReference type="EMBL" id="KJY99785.1"/>
    </source>
</evidence>
<evidence type="ECO:0000256" key="9">
    <source>
        <dbReference type="ARBA" id="ARBA00022777"/>
    </source>
</evidence>
<dbReference type="OrthoDB" id="9766423at2"/>
<proteinExistence type="inferred from homology"/>
<evidence type="ECO:0000256" key="5">
    <source>
        <dbReference type="ARBA" id="ARBA00022516"/>
    </source>
</evidence>
<comment type="caution">
    <text evidence="15">The sequence shown here is derived from an EMBL/GenBank/DDBJ whole genome shotgun (WGS) entry which is preliminary data.</text>
</comment>
<evidence type="ECO:0000256" key="14">
    <source>
        <dbReference type="SAM" id="Phobius"/>
    </source>
</evidence>
<dbReference type="GO" id="GO:0005886">
    <property type="term" value="C:plasma membrane"/>
    <property type="evidence" value="ECO:0007669"/>
    <property type="project" value="TreeGrafter"/>
</dbReference>
<dbReference type="HAMAP" id="MF_00409">
    <property type="entry name" value="LpxK"/>
    <property type="match status" value="1"/>
</dbReference>
<dbReference type="Proteomes" id="UP000033664">
    <property type="component" value="Unassembled WGS sequence"/>
</dbReference>
<accession>A0A0F4PWE5</accession>
<keyword evidence="10 13" id="KW-0067">ATP-binding</keyword>
<evidence type="ECO:0000256" key="10">
    <source>
        <dbReference type="ARBA" id="ARBA00022840"/>
    </source>
</evidence>
<comment type="similarity">
    <text evidence="13">Belongs to the LpxK family.</text>
</comment>
<feature type="binding site" evidence="13">
    <location>
        <begin position="66"/>
        <end position="73"/>
    </location>
    <ligand>
        <name>ATP</name>
        <dbReference type="ChEBI" id="CHEBI:30616"/>
    </ligand>
</feature>
<dbReference type="eggNOG" id="COG1663">
    <property type="taxonomic scope" value="Bacteria"/>
</dbReference>
<dbReference type="Pfam" id="PF02606">
    <property type="entry name" value="LpxK"/>
    <property type="match status" value="1"/>
</dbReference>
<evidence type="ECO:0000256" key="8">
    <source>
        <dbReference type="ARBA" id="ARBA00022741"/>
    </source>
</evidence>
<comment type="pathway">
    <text evidence="2 13">Glycolipid biosynthesis; lipid IV(A) biosynthesis; lipid IV(A) from (3R)-3-hydroxytetradecanoyl-[acyl-carrier-protein] and UDP-N-acetyl-alpha-D-glucosamine: step 6/6.</text>
</comment>
<comment type="catalytic activity">
    <reaction evidence="13">
        <text>a lipid A disaccharide + ATP = a lipid IVA + ADP + H(+)</text>
        <dbReference type="Rhea" id="RHEA:67840"/>
        <dbReference type="ChEBI" id="CHEBI:15378"/>
        <dbReference type="ChEBI" id="CHEBI:30616"/>
        <dbReference type="ChEBI" id="CHEBI:176343"/>
        <dbReference type="ChEBI" id="CHEBI:176425"/>
        <dbReference type="ChEBI" id="CHEBI:456216"/>
        <dbReference type="EC" id="2.7.1.130"/>
    </reaction>
</comment>